<dbReference type="Proteomes" id="UP001597641">
    <property type="component" value="Unassembled WGS sequence"/>
</dbReference>
<dbReference type="RefSeq" id="WP_377481065.1">
    <property type="nucleotide sequence ID" value="NZ_JBHUOX010000002.1"/>
</dbReference>
<keyword evidence="3" id="KW-0547">Nucleotide-binding</keyword>
<keyword evidence="4 8" id="KW-1133">Transmembrane helix</keyword>
<evidence type="ECO:0000256" key="1">
    <source>
        <dbReference type="ARBA" id="ARBA00004370"/>
    </source>
</evidence>
<organism evidence="10 11">
    <name type="scientific">Pontibacter toksunensis</name>
    <dbReference type="NCBI Taxonomy" id="1332631"/>
    <lineage>
        <taxon>Bacteria</taxon>
        <taxon>Pseudomonadati</taxon>
        <taxon>Bacteroidota</taxon>
        <taxon>Cytophagia</taxon>
        <taxon>Cytophagales</taxon>
        <taxon>Hymenobacteraceae</taxon>
        <taxon>Pontibacter</taxon>
    </lineage>
</organism>
<dbReference type="CDD" id="cd07302">
    <property type="entry name" value="CHD"/>
    <property type="match status" value="1"/>
</dbReference>
<comment type="subcellular location">
    <subcellularLocation>
        <location evidence="1">Membrane</location>
    </subcellularLocation>
</comment>
<evidence type="ECO:0000256" key="7">
    <source>
        <dbReference type="RuleBase" id="RU000405"/>
    </source>
</evidence>
<dbReference type="PANTHER" id="PTHR11920">
    <property type="entry name" value="GUANYLYL CYCLASE"/>
    <property type="match status" value="1"/>
</dbReference>
<dbReference type="PROSITE" id="PS50125">
    <property type="entry name" value="GUANYLATE_CYCLASE_2"/>
    <property type="match status" value="1"/>
</dbReference>
<dbReference type="Gene3D" id="3.30.70.1230">
    <property type="entry name" value="Nucleotide cyclase"/>
    <property type="match status" value="1"/>
</dbReference>
<feature type="domain" description="Guanylate cyclase" evidence="9">
    <location>
        <begin position="384"/>
        <end position="514"/>
    </location>
</feature>
<evidence type="ECO:0000256" key="5">
    <source>
        <dbReference type="ARBA" id="ARBA00023136"/>
    </source>
</evidence>
<dbReference type="PANTHER" id="PTHR11920:SF335">
    <property type="entry name" value="GUANYLATE CYCLASE"/>
    <property type="match status" value="1"/>
</dbReference>
<evidence type="ECO:0000256" key="3">
    <source>
        <dbReference type="ARBA" id="ARBA00022741"/>
    </source>
</evidence>
<dbReference type="InterPro" id="IPR018297">
    <property type="entry name" value="A/G_cyclase_CS"/>
</dbReference>
<dbReference type="InterPro" id="IPR001054">
    <property type="entry name" value="A/G_cyclase"/>
</dbReference>
<dbReference type="PROSITE" id="PS00452">
    <property type="entry name" value="GUANYLATE_CYCLASE_1"/>
    <property type="match status" value="1"/>
</dbReference>
<reference evidence="11" key="1">
    <citation type="journal article" date="2019" name="Int. J. Syst. Evol. Microbiol.">
        <title>The Global Catalogue of Microorganisms (GCM) 10K type strain sequencing project: providing services to taxonomists for standard genome sequencing and annotation.</title>
        <authorList>
            <consortium name="The Broad Institute Genomics Platform"/>
            <consortium name="The Broad Institute Genome Sequencing Center for Infectious Disease"/>
            <person name="Wu L."/>
            <person name="Ma J."/>
        </authorList>
    </citation>
    <scope>NUCLEOTIDE SEQUENCE [LARGE SCALE GENOMIC DNA]</scope>
    <source>
        <strain evidence="11">KCTC 23984</strain>
    </source>
</reference>
<evidence type="ECO:0000256" key="2">
    <source>
        <dbReference type="ARBA" id="ARBA00022692"/>
    </source>
</evidence>
<accession>A0ABW6BQ88</accession>
<comment type="caution">
    <text evidence="10">The sequence shown here is derived from an EMBL/GenBank/DDBJ whole genome shotgun (WGS) entry which is preliminary data.</text>
</comment>
<dbReference type="SUPFAM" id="SSF55073">
    <property type="entry name" value="Nucleotide cyclase"/>
    <property type="match status" value="1"/>
</dbReference>
<dbReference type="Gene3D" id="2.60.40.10">
    <property type="entry name" value="Immunoglobulins"/>
    <property type="match status" value="1"/>
</dbReference>
<dbReference type="Pfam" id="PF00211">
    <property type="entry name" value="Guanylate_cyc"/>
    <property type="match status" value="1"/>
</dbReference>
<keyword evidence="6 7" id="KW-0456">Lyase</keyword>
<keyword evidence="2 8" id="KW-0812">Transmembrane</keyword>
<dbReference type="InterPro" id="IPR013783">
    <property type="entry name" value="Ig-like_fold"/>
</dbReference>
<keyword evidence="5 8" id="KW-0472">Membrane</keyword>
<evidence type="ECO:0000256" key="8">
    <source>
        <dbReference type="SAM" id="Phobius"/>
    </source>
</evidence>
<gene>
    <name evidence="10" type="ORF">ACFS7Z_03630</name>
</gene>
<dbReference type="InterPro" id="IPR029787">
    <property type="entry name" value="Nucleotide_cyclase"/>
</dbReference>
<dbReference type="Gene3D" id="6.10.250.780">
    <property type="match status" value="1"/>
</dbReference>
<name>A0ABW6BQ88_9BACT</name>
<evidence type="ECO:0000256" key="4">
    <source>
        <dbReference type="ARBA" id="ARBA00022989"/>
    </source>
</evidence>
<dbReference type="Pfam" id="PF07495">
    <property type="entry name" value="Y_Y_Y"/>
    <property type="match status" value="1"/>
</dbReference>
<proteinExistence type="inferred from homology"/>
<dbReference type="EMBL" id="JBHUOX010000002">
    <property type="protein sequence ID" value="MFD2999440.1"/>
    <property type="molecule type" value="Genomic_DNA"/>
</dbReference>
<dbReference type="SMART" id="SM00044">
    <property type="entry name" value="CYCc"/>
    <property type="match status" value="1"/>
</dbReference>
<dbReference type="InterPro" id="IPR011123">
    <property type="entry name" value="Y_Y_Y"/>
</dbReference>
<sequence length="569" mass="64764">MNHDVLYLAADENDLLWASSDINISAVDDSEEYALQPPVRNFRPSTSQVKELGKFQARNINGKVYFGTSKGIYSFQAFGDRLKLMPDATFGARFADGSREAINLKENKSGHIWLTSEFRTGQLRKLQDKAYVWDTIPLSKMPRVDVWTIYTDAGGIVWLGTTEGIFRYNPHYSKDYKIQPQTVLRKVKLSGDSTVFFGSFANKGAISMKQSERFKFKLPHAVRSISFEYAATSFEAPGQHLYSYMLEGEDKKWSHWTSETKKEFTGLDEGHYTFKVKSKNIYGSVSPVSTFEFESLPPFYRTWWAYTFYVVLWGLIVWAIIRVKHQNLIESKKSLEKLVHERTAQLEAEKKKSDDLLLNILPVETAEELKVNGRTVALRYERVTVLFTDFKDFTQISEDLTPEELVAVIDFYFCAFDKIISKYNIEKIKTIGDAYMCAGGIPNPDANTPADVVKAGLEILAFVENLNPENQFKKHRFEIRIGIHTGPVVAGIVGTKKFAYDIWGDTVNTASRMESSCQEGKVNISGATYELVKDEFICSYRGKVDAKNKGEIDMYFVEAIVTQPEIIQV</sequence>
<evidence type="ECO:0000259" key="9">
    <source>
        <dbReference type="PROSITE" id="PS50125"/>
    </source>
</evidence>
<comment type="similarity">
    <text evidence="7">Belongs to the adenylyl cyclase class-4/guanylyl cyclase family.</text>
</comment>
<feature type="transmembrane region" description="Helical" evidence="8">
    <location>
        <begin position="303"/>
        <end position="323"/>
    </location>
</feature>
<dbReference type="InterPro" id="IPR050401">
    <property type="entry name" value="Cyclic_nucleotide_synthase"/>
</dbReference>
<evidence type="ECO:0000256" key="6">
    <source>
        <dbReference type="ARBA" id="ARBA00023239"/>
    </source>
</evidence>
<evidence type="ECO:0000313" key="11">
    <source>
        <dbReference type="Proteomes" id="UP001597641"/>
    </source>
</evidence>
<protein>
    <submittedName>
        <fullName evidence="10">Adenylate/guanylate cyclase domain-containing protein</fullName>
    </submittedName>
</protein>
<keyword evidence="11" id="KW-1185">Reference proteome</keyword>
<evidence type="ECO:0000313" key="10">
    <source>
        <dbReference type="EMBL" id="MFD2999440.1"/>
    </source>
</evidence>